<evidence type="ECO:0000313" key="4">
    <source>
        <dbReference type="Proteomes" id="UP000074561"/>
    </source>
</evidence>
<organism evidence="3 4">
    <name type="scientific">Collimonas pratensis</name>
    <dbReference type="NCBI Taxonomy" id="279113"/>
    <lineage>
        <taxon>Bacteria</taxon>
        <taxon>Pseudomonadati</taxon>
        <taxon>Pseudomonadota</taxon>
        <taxon>Betaproteobacteria</taxon>
        <taxon>Burkholderiales</taxon>
        <taxon>Oxalobacteraceae</taxon>
        <taxon>Collimonas</taxon>
    </lineage>
</organism>
<dbReference type="GO" id="GO:0016491">
    <property type="term" value="F:oxidoreductase activity"/>
    <property type="evidence" value="ECO:0007669"/>
    <property type="project" value="InterPro"/>
</dbReference>
<sequence length="185" mass="21073">MTRNMKNLFHKRKAGLVYACLLFACTNAGLAAAPPPALVDYGPAPEFTGIQTWLNSKPLTMASLRGKVVLVDFWTYSCINCVRTLPHVTKWYDQYKDKGLVVVGVHTPEFPYERETRNVETAIQRSGIRYPVAQDNRYATWNAYDNQYWPAAYLVDRKGTIVLKHFGEGSYDEMENAIRKLLTDS</sequence>
<dbReference type="PANTHER" id="PTHR42852:SF13">
    <property type="entry name" value="PROTEIN DIPZ"/>
    <property type="match status" value="1"/>
</dbReference>
<dbReference type="PATRIC" id="fig|279113.9.peg.5234"/>
<dbReference type="Pfam" id="PF00578">
    <property type="entry name" value="AhpC-TSA"/>
    <property type="match status" value="1"/>
</dbReference>
<dbReference type="InterPro" id="IPR013766">
    <property type="entry name" value="Thioredoxin_domain"/>
</dbReference>
<gene>
    <name evidence="3" type="ORF">CPter91_5280</name>
</gene>
<dbReference type="EMBL" id="CP013234">
    <property type="protein sequence ID" value="AMP07566.1"/>
    <property type="molecule type" value="Genomic_DNA"/>
</dbReference>
<evidence type="ECO:0000256" key="1">
    <source>
        <dbReference type="SAM" id="SignalP"/>
    </source>
</evidence>
<dbReference type="OrthoDB" id="9811352at2"/>
<dbReference type="CDD" id="cd03012">
    <property type="entry name" value="TlpA_like_DipZ_like"/>
    <property type="match status" value="1"/>
</dbReference>
<dbReference type="InterPro" id="IPR036249">
    <property type="entry name" value="Thioredoxin-like_sf"/>
</dbReference>
<dbReference type="Proteomes" id="UP000074561">
    <property type="component" value="Chromosome"/>
</dbReference>
<dbReference type="InterPro" id="IPR000866">
    <property type="entry name" value="AhpC/TSA"/>
</dbReference>
<dbReference type="STRING" id="279113.CPter91_5280"/>
<protein>
    <submittedName>
        <fullName evidence="3">AhpC/TSA family protein</fullName>
    </submittedName>
</protein>
<feature type="chain" id="PRO_5007277765" evidence="1">
    <location>
        <begin position="32"/>
        <end position="185"/>
    </location>
</feature>
<name>A0A127QC50_9BURK</name>
<reference evidence="3 4" key="1">
    <citation type="submission" date="2015-11" db="EMBL/GenBank/DDBJ databases">
        <title>Exploring the genomic traits of fungus-feeding bacterial genus Collimonas.</title>
        <authorList>
            <person name="Song C."/>
            <person name="Schmidt R."/>
            <person name="de Jager V."/>
            <person name="Krzyzanowska D."/>
            <person name="Jongedijk E."/>
            <person name="Cankar K."/>
            <person name="Beekwilder J."/>
            <person name="van Veen A."/>
            <person name="de Boer W."/>
            <person name="van Veen J.A."/>
            <person name="Garbeva P."/>
        </authorList>
    </citation>
    <scope>NUCLEOTIDE SEQUENCE [LARGE SCALE GENOMIC DNA]</scope>
    <source>
        <strain evidence="3 4">Ter91</strain>
    </source>
</reference>
<dbReference type="GO" id="GO:0016209">
    <property type="term" value="F:antioxidant activity"/>
    <property type="evidence" value="ECO:0007669"/>
    <property type="project" value="InterPro"/>
</dbReference>
<dbReference type="SUPFAM" id="SSF52833">
    <property type="entry name" value="Thioredoxin-like"/>
    <property type="match status" value="1"/>
</dbReference>
<accession>A0A127QC50</accession>
<dbReference type="Gene3D" id="3.40.30.10">
    <property type="entry name" value="Glutaredoxin"/>
    <property type="match status" value="1"/>
</dbReference>
<evidence type="ECO:0000259" key="2">
    <source>
        <dbReference type="PROSITE" id="PS51352"/>
    </source>
</evidence>
<dbReference type="PROSITE" id="PS51352">
    <property type="entry name" value="THIOREDOXIN_2"/>
    <property type="match status" value="1"/>
</dbReference>
<dbReference type="AlphaFoldDB" id="A0A127QC50"/>
<dbReference type="InterPro" id="IPR050553">
    <property type="entry name" value="Thioredoxin_ResA/DsbE_sf"/>
</dbReference>
<feature type="domain" description="Thioredoxin" evidence="2">
    <location>
        <begin position="38"/>
        <end position="183"/>
    </location>
</feature>
<dbReference type="PROSITE" id="PS51257">
    <property type="entry name" value="PROKAR_LIPOPROTEIN"/>
    <property type="match status" value="1"/>
</dbReference>
<proteinExistence type="predicted"/>
<feature type="signal peptide" evidence="1">
    <location>
        <begin position="1"/>
        <end position="31"/>
    </location>
</feature>
<dbReference type="PANTHER" id="PTHR42852">
    <property type="entry name" value="THIOL:DISULFIDE INTERCHANGE PROTEIN DSBE"/>
    <property type="match status" value="1"/>
</dbReference>
<evidence type="ECO:0000313" key="3">
    <source>
        <dbReference type="EMBL" id="AMP07566.1"/>
    </source>
</evidence>
<dbReference type="KEGG" id="cpra:CPter91_5280"/>
<keyword evidence="1" id="KW-0732">Signal</keyword>